<dbReference type="Pfam" id="PF16516">
    <property type="entry name" value="CC2-LZ"/>
    <property type="match status" value="1"/>
</dbReference>
<evidence type="ECO:0000256" key="8">
    <source>
        <dbReference type="SAM" id="Coils"/>
    </source>
</evidence>
<feature type="coiled-coil region" evidence="8">
    <location>
        <begin position="444"/>
        <end position="478"/>
    </location>
</feature>
<keyword evidence="12" id="KW-1185">Reference proteome</keyword>
<dbReference type="InterPro" id="IPR021063">
    <property type="entry name" value="NEMO_N"/>
</dbReference>
<keyword evidence="4 7" id="KW-0863">Zinc-finger</keyword>
<dbReference type="GO" id="GO:0005737">
    <property type="term" value="C:cytoplasm"/>
    <property type="evidence" value="ECO:0007669"/>
    <property type="project" value="UniProtKB-SubCell"/>
</dbReference>
<dbReference type="PROSITE" id="PS51801">
    <property type="entry name" value="ZF_CCHC_NOA"/>
    <property type="match status" value="1"/>
</dbReference>
<evidence type="ECO:0000256" key="3">
    <source>
        <dbReference type="ARBA" id="ARBA00022723"/>
    </source>
</evidence>
<organism evidence="11 12">
    <name type="scientific">Asbolus verrucosus</name>
    <name type="common">Desert ironclad beetle</name>
    <dbReference type="NCBI Taxonomy" id="1661398"/>
    <lineage>
        <taxon>Eukaryota</taxon>
        <taxon>Metazoa</taxon>
        <taxon>Ecdysozoa</taxon>
        <taxon>Arthropoda</taxon>
        <taxon>Hexapoda</taxon>
        <taxon>Insecta</taxon>
        <taxon>Pterygota</taxon>
        <taxon>Neoptera</taxon>
        <taxon>Endopterygota</taxon>
        <taxon>Coleoptera</taxon>
        <taxon>Polyphaga</taxon>
        <taxon>Cucujiformia</taxon>
        <taxon>Tenebrionidae</taxon>
        <taxon>Pimeliinae</taxon>
        <taxon>Asbolus</taxon>
    </lineage>
</organism>
<dbReference type="Proteomes" id="UP000292052">
    <property type="component" value="Unassembled WGS sequence"/>
</dbReference>
<dbReference type="GO" id="GO:0008270">
    <property type="term" value="F:zinc ion binding"/>
    <property type="evidence" value="ECO:0007669"/>
    <property type="project" value="UniProtKB-KW"/>
</dbReference>
<dbReference type="PANTHER" id="PTHR31553">
    <property type="entry name" value="NF-KAPPA-B ESSENTIAL MODULATOR"/>
    <property type="match status" value="1"/>
</dbReference>
<evidence type="ECO:0000313" key="11">
    <source>
        <dbReference type="EMBL" id="RZB66632.1"/>
    </source>
</evidence>
<evidence type="ECO:0000259" key="10">
    <source>
        <dbReference type="PROSITE" id="PS51801"/>
    </source>
</evidence>
<comment type="caution">
    <text evidence="11">The sequence shown here is derived from an EMBL/GenBank/DDBJ whole genome shotgun (WGS) entry which is preliminary data.</text>
</comment>
<feature type="domain" description="CCHC NOA-type" evidence="10">
    <location>
        <begin position="478"/>
        <end position="508"/>
    </location>
</feature>
<dbReference type="EMBL" id="QDEB01109640">
    <property type="protein sequence ID" value="RZB66632.1"/>
    <property type="molecule type" value="Genomic_DNA"/>
</dbReference>
<keyword evidence="2" id="KW-0963">Cytoplasm</keyword>
<evidence type="ECO:0000256" key="1">
    <source>
        <dbReference type="ARBA" id="ARBA00004496"/>
    </source>
</evidence>
<keyword evidence="5" id="KW-0862">Zinc</keyword>
<protein>
    <submittedName>
        <fullName evidence="11">Nemo domain containing protein</fullName>
    </submittedName>
</protein>
<dbReference type="Pfam" id="PF11577">
    <property type="entry name" value="NEMO"/>
    <property type="match status" value="1"/>
</dbReference>
<feature type="region of interest" description="Disordered" evidence="9">
    <location>
        <begin position="1"/>
        <end position="29"/>
    </location>
</feature>
<gene>
    <name evidence="11" type="ORF">BDFB_005492</name>
</gene>
<evidence type="ECO:0000256" key="5">
    <source>
        <dbReference type="ARBA" id="ARBA00022833"/>
    </source>
</evidence>
<dbReference type="InterPro" id="IPR034735">
    <property type="entry name" value="NEMO_ZF"/>
</dbReference>
<dbReference type="AlphaFoldDB" id="A0A482VED6"/>
<dbReference type="InterPro" id="IPR032419">
    <property type="entry name" value="CC2-LZ_dom"/>
</dbReference>
<dbReference type="GO" id="GO:0005634">
    <property type="term" value="C:nucleus"/>
    <property type="evidence" value="ECO:0007669"/>
    <property type="project" value="TreeGrafter"/>
</dbReference>
<evidence type="ECO:0000256" key="9">
    <source>
        <dbReference type="SAM" id="MobiDB-lite"/>
    </source>
</evidence>
<dbReference type="OrthoDB" id="6343844at2759"/>
<keyword evidence="6 8" id="KW-0175">Coiled coil</keyword>
<dbReference type="GO" id="GO:0043122">
    <property type="term" value="P:regulation of canonical NF-kappaB signal transduction"/>
    <property type="evidence" value="ECO:0007669"/>
    <property type="project" value="TreeGrafter"/>
</dbReference>
<evidence type="ECO:0000256" key="7">
    <source>
        <dbReference type="PROSITE-ProRule" id="PRU01142"/>
    </source>
</evidence>
<evidence type="ECO:0000256" key="2">
    <source>
        <dbReference type="ARBA" id="ARBA00022490"/>
    </source>
</evidence>
<keyword evidence="3" id="KW-0479">Metal-binding</keyword>
<feature type="coiled-coil region" evidence="8">
    <location>
        <begin position="165"/>
        <end position="416"/>
    </location>
</feature>
<accession>A0A482VED6</accession>
<name>A0A482VED6_ASBVE</name>
<evidence type="ECO:0000256" key="4">
    <source>
        <dbReference type="ARBA" id="ARBA00022771"/>
    </source>
</evidence>
<reference evidence="11 12" key="1">
    <citation type="submission" date="2017-03" db="EMBL/GenBank/DDBJ databases">
        <title>Genome of the blue death feigning beetle - Asbolus verrucosus.</title>
        <authorList>
            <person name="Rider S.D."/>
        </authorList>
    </citation>
    <scope>NUCLEOTIDE SEQUENCE [LARGE SCALE GENOMIC DNA]</scope>
    <source>
        <strain evidence="11">Butters</strain>
        <tissue evidence="11">Head and leg muscle</tissue>
    </source>
</reference>
<dbReference type="Gene3D" id="1.20.5.990">
    <property type="entry name" value="Nemo cc2-lz domain - 1d5 darpin complex"/>
    <property type="match status" value="1"/>
</dbReference>
<sequence>MERDDSFYYAVRHPPEPSNAMPSIGSDDEDSFVVLSTNDDVSDGSLHEVLPPIRSGKIQDMQNLIKMEISQINSSNPIPELPVVDTLNGVTTSVANITLSPDASYEEIQKHVEELIKENEKLKNIVAQNNISMKTQYDRILAWKEEVNEVMKSYKNKFLEAKTYMDKCKEENSKLANDVEKYKNIKELQDEEIINLKRKEKERENKGYVANSAEQNIIQFDLQIAKEKIEDLQTELAEANLEKVNLASENEKLVEKLVVTPKLEEELQFKEKEINDLKMQLETQNNQEKSLSDTIIKLKNENAELKLTLEKELEKIQKLTESNSTISSYENKLQSNEKKILQLELENAELRRNKTSLTEQIITARTQFQNYDPNLEEKCDQLNQQLVNSQMTITALQQANRNNVKEIEELRQLLQSSSKTDEIYALKEQLAVYKHDFEAERESKNAIKRGKDQLAEDLQNLQKRNKQLQQEVELLRKPSKAEGYMCPKCSFAFNSYQSLENHVHRCLDLEGFP</sequence>
<dbReference type="PANTHER" id="PTHR31553:SF1">
    <property type="entry name" value="NF-KAPPA-B ESSENTIAL MODULATOR"/>
    <property type="match status" value="1"/>
</dbReference>
<comment type="subcellular location">
    <subcellularLocation>
        <location evidence="1">Cytoplasm</location>
    </subcellularLocation>
</comment>
<dbReference type="InterPro" id="IPR051301">
    <property type="entry name" value="Optineurin/NFkB_EssMod"/>
</dbReference>
<dbReference type="Gene3D" id="1.20.5.390">
    <property type="entry name" value="L1 transposable element, trimerization domain"/>
    <property type="match status" value="1"/>
</dbReference>
<dbReference type="STRING" id="1661398.A0A482VED6"/>
<proteinExistence type="predicted"/>
<evidence type="ECO:0000256" key="6">
    <source>
        <dbReference type="ARBA" id="ARBA00023054"/>
    </source>
</evidence>
<dbReference type="GO" id="GO:0070530">
    <property type="term" value="F:K63-linked polyubiquitin modification-dependent protein binding"/>
    <property type="evidence" value="ECO:0007669"/>
    <property type="project" value="InterPro"/>
</dbReference>
<evidence type="ECO:0000313" key="12">
    <source>
        <dbReference type="Proteomes" id="UP000292052"/>
    </source>
</evidence>